<comment type="caution">
    <text evidence="1">The sequence shown here is derived from an EMBL/GenBank/DDBJ whole genome shotgun (WGS) entry which is preliminary data.</text>
</comment>
<name>A0A9D4HCD9_DREPO</name>
<organism evidence="1 2">
    <name type="scientific">Dreissena polymorpha</name>
    <name type="common">Zebra mussel</name>
    <name type="synonym">Mytilus polymorpha</name>
    <dbReference type="NCBI Taxonomy" id="45954"/>
    <lineage>
        <taxon>Eukaryota</taxon>
        <taxon>Metazoa</taxon>
        <taxon>Spiralia</taxon>
        <taxon>Lophotrochozoa</taxon>
        <taxon>Mollusca</taxon>
        <taxon>Bivalvia</taxon>
        <taxon>Autobranchia</taxon>
        <taxon>Heteroconchia</taxon>
        <taxon>Euheterodonta</taxon>
        <taxon>Imparidentia</taxon>
        <taxon>Neoheterodontei</taxon>
        <taxon>Myida</taxon>
        <taxon>Dreissenoidea</taxon>
        <taxon>Dreissenidae</taxon>
        <taxon>Dreissena</taxon>
    </lineage>
</organism>
<accession>A0A9D4HCD9</accession>
<dbReference type="EMBL" id="JAIWYP010000004">
    <property type="protein sequence ID" value="KAH3830861.1"/>
    <property type="molecule type" value="Genomic_DNA"/>
</dbReference>
<dbReference type="AlphaFoldDB" id="A0A9D4HCD9"/>
<proteinExistence type="predicted"/>
<sequence length="130" mass="14466">MAETTVAGVARKGPPKAAATICQREIALWAAVRKLRFTASNFRHILSVFDRKKIWLHESGVLGATPDGFVEGVFRGVIHQQHYQATCSANINEVKCPYTAIVMIILINLLMDGFPSKCLKRLAPFNYYAD</sequence>
<protein>
    <submittedName>
        <fullName evidence="1">Uncharacterized protein</fullName>
    </submittedName>
</protein>
<evidence type="ECO:0000313" key="2">
    <source>
        <dbReference type="Proteomes" id="UP000828390"/>
    </source>
</evidence>
<gene>
    <name evidence="1" type="ORF">DPMN_104117</name>
</gene>
<keyword evidence="2" id="KW-1185">Reference proteome</keyword>
<evidence type="ECO:0000313" key="1">
    <source>
        <dbReference type="EMBL" id="KAH3830861.1"/>
    </source>
</evidence>
<dbReference type="GO" id="GO:0006281">
    <property type="term" value="P:DNA repair"/>
    <property type="evidence" value="ECO:0007669"/>
    <property type="project" value="UniProtKB-ARBA"/>
</dbReference>
<dbReference type="SUPFAM" id="SSF52980">
    <property type="entry name" value="Restriction endonuclease-like"/>
    <property type="match status" value="1"/>
</dbReference>
<dbReference type="Proteomes" id="UP000828390">
    <property type="component" value="Unassembled WGS sequence"/>
</dbReference>
<reference evidence="1" key="1">
    <citation type="journal article" date="2019" name="bioRxiv">
        <title>The Genome of the Zebra Mussel, Dreissena polymorpha: A Resource for Invasive Species Research.</title>
        <authorList>
            <person name="McCartney M.A."/>
            <person name="Auch B."/>
            <person name="Kono T."/>
            <person name="Mallez S."/>
            <person name="Zhang Y."/>
            <person name="Obille A."/>
            <person name="Becker A."/>
            <person name="Abrahante J.E."/>
            <person name="Garbe J."/>
            <person name="Badalamenti J.P."/>
            <person name="Herman A."/>
            <person name="Mangelson H."/>
            <person name="Liachko I."/>
            <person name="Sullivan S."/>
            <person name="Sone E.D."/>
            <person name="Koren S."/>
            <person name="Silverstein K.A.T."/>
            <person name="Beckman K.B."/>
            <person name="Gohl D.M."/>
        </authorList>
    </citation>
    <scope>NUCLEOTIDE SEQUENCE</scope>
    <source>
        <strain evidence="1">Duluth1</strain>
        <tissue evidence="1">Whole animal</tissue>
    </source>
</reference>
<dbReference type="InterPro" id="IPR011335">
    <property type="entry name" value="Restrct_endonuc-II-like"/>
</dbReference>
<reference evidence="1" key="2">
    <citation type="submission" date="2020-11" db="EMBL/GenBank/DDBJ databases">
        <authorList>
            <person name="McCartney M.A."/>
            <person name="Auch B."/>
            <person name="Kono T."/>
            <person name="Mallez S."/>
            <person name="Becker A."/>
            <person name="Gohl D.M."/>
            <person name="Silverstein K.A.T."/>
            <person name="Koren S."/>
            <person name="Bechman K.B."/>
            <person name="Herman A."/>
            <person name="Abrahante J.E."/>
            <person name="Garbe J."/>
        </authorList>
    </citation>
    <scope>NUCLEOTIDE SEQUENCE</scope>
    <source>
        <strain evidence="1">Duluth1</strain>
        <tissue evidence="1">Whole animal</tissue>
    </source>
</reference>